<dbReference type="SUPFAM" id="SSF89562">
    <property type="entry name" value="RraA-like"/>
    <property type="match status" value="1"/>
</dbReference>
<dbReference type="AlphaFoldDB" id="A0A6J5FYL7"/>
<dbReference type="RefSeq" id="WP_129564150.1">
    <property type="nucleotide sequence ID" value="NZ_CADIKL010000010.1"/>
</dbReference>
<reference evidence="6 7" key="1">
    <citation type="submission" date="2020-04" db="EMBL/GenBank/DDBJ databases">
        <authorList>
            <person name="De Canck E."/>
        </authorList>
    </citation>
    <scope>NUCLEOTIDE SEQUENCE [LARGE SCALE GENOMIC DNA]</scope>
    <source>
        <strain evidence="6 7">LMG 28688</strain>
    </source>
</reference>
<dbReference type="CDD" id="cd16841">
    <property type="entry name" value="RraA_family"/>
    <property type="match status" value="1"/>
</dbReference>
<evidence type="ECO:0000313" key="7">
    <source>
        <dbReference type="Proteomes" id="UP000494119"/>
    </source>
</evidence>
<feature type="binding site" evidence="5">
    <location>
        <position position="110"/>
    </location>
    <ligand>
        <name>Mg(2+)</name>
        <dbReference type="ChEBI" id="CHEBI:18420"/>
    </ligand>
</feature>
<sequence>MSNTIDPVLARQLETVSFPTLGHFLETGFADYRLRALLPNVKMIGRARTLKLQHHDAIAVNRALARLTPGDVLVIDMCGDHQHAPVGAVTVTAALHAGAAGIVVDGVVTDLVELHAARLPVFARGTSVLTTKRLDCGTSLFDVPAQCGGVVVEPGAIVLGDDNGLLFTDASTLASVIDAALESDRAEPAILERLRQGEPAAAVLHGASAEPAELSR</sequence>
<evidence type="ECO:0000256" key="2">
    <source>
        <dbReference type="ARBA" id="ARBA00016549"/>
    </source>
</evidence>
<dbReference type="Pfam" id="PF03737">
    <property type="entry name" value="RraA-like"/>
    <property type="match status" value="1"/>
</dbReference>
<dbReference type="InterPro" id="IPR036704">
    <property type="entry name" value="RraA/RraA-like_sf"/>
</dbReference>
<evidence type="ECO:0000256" key="3">
    <source>
        <dbReference type="ARBA" id="ARBA00029596"/>
    </source>
</evidence>
<proteinExistence type="predicted"/>
<dbReference type="PANTHER" id="PTHR33254">
    <property type="entry name" value="4-HYDROXY-4-METHYL-2-OXOGLUTARATE ALDOLASE 3-RELATED"/>
    <property type="match status" value="1"/>
</dbReference>
<protein>
    <recommendedName>
        <fullName evidence="2">Putative 4-hydroxy-4-methyl-2-oxoglutarate aldolase</fullName>
    </recommendedName>
    <alternativeName>
        <fullName evidence="3">Regulator of ribonuclease activity homolog</fullName>
    </alternativeName>
    <alternativeName>
        <fullName evidence="4">RraA-like protein</fullName>
    </alternativeName>
</protein>
<dbReference type="InterPro" id="IPR005493">
    <property type="entry name" value="RraA/RraA-like"/>
</dbReference>
<dbReference type="EMBL" id="CADIKL010000010">
    <property type="protein sequence ID" value="CAB3787609.1"/>
    <property type="molecule type" value="Genomic_DNA"/>
</dbReference>
<accession>A0A6J5FYL7</accession>
<evidence type="ECO:0000256" key="1">
    <source>
        <dbReference type="ARBA" id="ARBA00001968"/>
    </source>
</evidence>
<evidence type="ECO:0000313" key="6">
    <source>
        <dbReference type="EMBL" id="CAB3787609.1"/>
    </source>
</evidence>
<dbReference type="GO" id="GO:0046872">
    <property type="term" value="F:metal ion binding"/>
    <property type="evidence" value="ECO:0007669"/>
    <property type="project" value="UniProtKB-KW"/>
</dbReference>
<keyword evidence="5" id="KW-0479">Metal-binding</keyword>
<comment type="cofactor">
    <cofactor evidence="1">
        <name>a divalent metal cation</name>
        <dbReference type="ChEBI" id="CHEBI:60240"/>
    </cofactor>
</comment>
<comment type="cofactor">
    <cofactor evidence="5">
        <name>Mg(2+)</name>
        <dbReference type="ChEBI" id="CHEBI:18420"/>
    </cofactor>
</comment>
<organism evidence="6 7">
    <name type="scientific">Paraburkholderia caffeinitolerans</name>
    <dbReference type="NCBI Taxonomy" id="1723730"/>
    <lineage>
        <taxon>Bacteria</taxon>
        <taxon>Pseudomonadati</taxon>
        <taxon>Pseudomonadota</taxon>
        <taxon>Betaproteobacteria</taxon>
        <taxon>Burkholderiales</taxon>
        <taxon>Burkholderiaceae</taxon>
        <taxon>Paraburkholderia</taxon>
    </lineage>
</organism>
<gene>
    <name evidence="6" type="ORF">LMG28688_02502</name>
</gene>
<evidence type="ECO:0000256" key="4">
    <source>
        <dbReference type="ARBA" id="ARBA00030169"/>
    </source>
</evidence>
<evidence type="ECO:0000256" key="5">
    <source>
        <dbReference type="PIRSR" id="PIRSR605493-1"/>
    </source>
</evidence>
<keyword evidence="5" id="KW-0460">Magnesium</keyword>
<dbReference type="Proteomes" id="UP000494119">
    <property type="component" value="Unassembled WGS sequence"/>
</dbReference>
<name>A0A6J5FYL7_9BURK</name>
<dbReference type="PANTHER" id="PTHR33254:SF4">
    <property type="entry name" value="4-HYDROXY-4-METHYL-2-OXOGLUTARATE ALDOLASE 3-RELATED"/>
    <property type="match status" value="1"/>
</dbReference>
<dbReference type="Gene3D" id="3.50.30.40">
    <property type="entry name" value="Ribonuclease E inhibitor RraA/RraA-like"/>
    <property type="match status" value="1"/>
</dbReference>
<keyword evidence="7" id="KW-1185">Reference proteome</keyword>